<organism evidence="1 2">
    <name type="scientific">Ooceraea biroi</name>
    <name type="common">Clonal raider ant</name>
    <name type="synonym">Cerapachys biroi</name>
    <dbReference type="NCBI Taxonomy" id="2015173"/>
    <lineage>
        <taxon>Eukaryota</taxon>
        <taxon>Metazoa</taxon>
        <taxon>Ecdysozoa</taxon>
        <taxon>Arthropoda</taxon>
        <taxon>Hexapoda</taxon>
        <taxon>Insecta</taxon>
        <taxon>Pterygota</taxon>
        <taxon>Neoptera</taxon>
        <taxon>Endopterygota</taxon>
        <taxon>Hymenoptera</taxon>
        <taxon>Apocrita</taxon>
        <taxon>Aculeata</taxon>
        <taxon>Formicoidea</taxon>
        <taxon>Formicidae</taxon>
        <taxon>Dorylinae</taxon>
        <taxon>Ooceraea</taxon>
    </lineage>
</organism>
<dbReference type="AlphaFoldDB" id="A0A026VSC9"/>
<dbReference type="EMBL" id="KK111325">
    <property type="protein sequence ID" value="EZA46426.1"/>
    <property type="molecule type" value="Genomic_DNA"/>
</dbReference>
<name>A0A026VSC9_OOCBI</name>
<dbReference type="Proteomes" id="UP000053097">
    <property type="component" value="Unassembled WGS sequence"/>
</dbReference>
<sequence length="71" mass="8179">MTIRLCAQSVVGNTIGTDWNKTGQRGCRSEITMAAEKRFTTPNVKRTWREKCFNSTATMVKRFLFVAFAQW</sequence>
<reference evidence="1 2" key="1">
    <citation type="journal article" date="2014" name="Curr. Biol.">
        <title>The genome of the clonal raider ant Cerapachys biroi.</title>
        <authorList>
            <person name="Oxley P.R."/>
            <person name="Ji L."/>
            <person name="Fetter-Pruneda I."/>
            <person name="McKenzie S.K."/>
            <person name="Li C."/>
            <person name="Hu H."/>
            <person name="Zhang G."/>
            <person name="Kronauer D.J."/>
        </authorList>
    </citation>
    <scope>NUCLEOTIDE SEQUENCE [LARGE SCALE GENOMIC DNA]</scope>
</reference>
<evidence type="ECO:0000313" key="2">
    <source>
        <dbReference type="Proteomes" id="UP000053097"/>
    </source>
</evidence>
<proteinExistence type="predicted"/>
<keyword evidence="2" id="KW-1185">Reference proteome</keyword>
<protein>
    <submittedName>
        <fullName evidence="1">Uncharacterized protein</fullName>
    </submittedName>
</protein>
<gene>
    <name evidence="1" type="ORF">X777_00171</name>
</gene>
<accession>A0A026VSC9</accession>
<evidence type="ECO:0000313" key="1">
    <source>
        <dbReference type="EMBL" id="EZA46426.1"/>
    </source>
</evidence>